<dbReference type="EMBL" id="JN564907">
    <property type="protein sequence ID" value="AEY69588.1"/>
    <property type="molecule type" value="Genomic_DNA"/>
</dbReference>
<evidence type="ECO:0000313" key="2">
    <source>
        <dbReference type="EMBL" id="AEY69588.1"/>
    </source>
</evidence>
<protein>
    <submittedName>
        <fullName evidence="2">Primase-polymerase</fullName>
    </submittedName>
</protein>
<dbReference type="OrthoDB" id="5284at10239"/>
<gene>
    <name evidence="2" type="ORF">AH2_00078</name>
</gene>
<dbReference type="SMART" id="SM00943">
    <property type="entry name" value="Prim-Pol"/>
    <property type="match status" value="1"/>
</dbReference>
<name>I6NPA6_9CAUD</name>
<dbReference type="InterPro" id="IPR015330">
    <property type="entry name" value="DNA_primase/pol_bifunc_N"/>
</dbReference>
<dbReference type="Pfam" id="PF08707">
    <property type="entry name" value="PriCT_2"/>
    <property type="match status" value="1"/>
</dbReference>
<dbReference type="InterPro" id="IPR014819">
    <property type="entry name" value="PriCT_2"/>
</dbReference>
<dbReference type="InterPro" id="IPR045455">
    <property type="entry name" value="NrS-1_pol-like_helicase"/>
</dbReference>
<proteinExistence type="predicted"/>
<accession>I6NPA6</accession>
<dbReference type="KEGG" id="vg:13405258"/>
<dbReference type="SUPFAM" id="SSF56747">
    <property type="entry name" value="Prim-pol domain"/>
    <property type="match status" value="1"/>
</dbReference>
<dbReference type="GO" id="GO:0016817">
    <property type="term" value="F:hydrolase activity, acting on acid anhydrides"/>
    <property type="evidence" value="ECO:0007669"/>
    <property type="project" value="InterPro"/>
</dbReference>
<reference evidence="2 3" key="1">
    <citation type="journal article" date="2012" name="BMC Genomics">
        <title>Comparative analysis of two phenotypically-similar but genomically-distinct Burkholderia cenocepacia-specific bacteriophages.</title>
        <authorList>
            <person name="Lynch K.H."/>
            <person name="Stothard P."/>
            <person name="Dennis J.J."/>
        </authorList>
    </citation>
    <scope>NUCLEOTIDE SEQUENCE [LARGE SCALE GENOMIC DNA]</scope>
</reference>
<dbReference type="RefSeq" id="YP_006561162.1">
    <property type="nucleotide sequence ID" value="NC_018283.1"/>
</dbReference>
<evidence type="ECO:0000313" key="3">
    <source>
        <dbReference type="Proteomes" id="UP000009012"/>
    </source>
</evidence>
<dbReference type="Pfam" id="PF09250">
    <property type="entry name" value="Prim-Pol"/>
    <property type="match status" value="1"/>
</dbReference>
<organism evidence="2 3">
    <name type="scientific">Burkholderia phage vB_BceS_AH2</name>
    <dbReference type="NCBI Taxonomy" id="1133022"/>
    <lineage>
        <taxon>Viruses</taxon>
        <taxon>Duplodnaviria</taxon>
        <taxon>Heunggongvirae</taxon>
        <taxon>Uroviricota</taxon>
        <taxon>Caudoviricetes</taxon>
        <taxon>Casjensviridae</taxon>
        <taxon>Ahduovirus</taxon>
        <taxon>Ahduovirus AH2</taxon>
        <taxon>Burkholderia virus AH2</taxon>
    </lineage>
</organism>
<feature type="domain" description="DNA primase/polymerase bifunctional N-terminal" evidence="1">
    <location>
        <begin position="14"/>
        <end position="176"/>
    </location>
</feature>
<dbReference type="InterPro" id="IPR027417">
    <property type="entry name" value="P-loop_NTPase"/>
</dbReference>
<evidence type="ECO:0000259" key="1">
    <source>
        <dbReference type="SMART" id="SM00943"/>
    </source>
</evidence>
<dbReference type="GeneID" id="13405258"/>
<dbReference type="Pfam" id="PF19263">
    <property type="entry name" value="DUF5906"/>
    <property type="match status" value="1"/>
</dbReference>
<dbReference type="SUPFAM" id="SSF52540">
    <property type="entry name" value="P-loop containing nucleoside triphosphate hydrolases"/>
    <property type="match status" value="1"/>
</dbReference>
<dbReference type="Proteomes" id="UP000009012">
    <property type="component" value="Segment"/>
</dbReference>
<keyword evidence="3" id="KW-1185">Reference proteome</keyword>
<dbReference type="Gene3D" id="3.40.50.300">
    <property type="entry name" value="P-loop containing nucleotide triphosphate hydrolases"/>
    <property type="match status" value="1"/>
</dbReference>
<sequence>MSSSNPKGFMEKHGAALIDAGYYIIPIKRGEKRPLFSEWTHFKADHDLLNEWLDKGYGKHGVGIIAADTPAVDLDIRDQEVAEHMEQWIHDNIAMAPVRVGEAPKRLLMFRTDEPFRKMFSKSYLDDEGRKCEIEILGEGQQFVAYHIHPDTDKPYEWLYQDGPLVTDHGDLPTLTVEDAQAIIDEFERVAEERGWKLKKKASALATVSRSKVADDVFAADTPVADISEDELYAKLLMVPGSDEYDTWLQIGMALYHQFNGDERGLEWWHEWSSTADNYDPDALDDKWPTFNADNKRRAPVTARLIIKLAKEHAEELATEALTEITTELMEAPTIEDLKKVAAKVKHIEFDAPTREQIIDTLRKRFKVITGATLTIKVARDMVRFEADEAKDTPRWLQDWVYLTADDKFFNLTSLAAVTQTAFNAAYSRYMLTKKDISEGRAHPERLPAHVALNIHQVPVVSSRLYLPGMDELFTMNGVRYANVYTDRNVPEVPDELTKKDRKNIAIVERHFTHLFPDEREARVFLDYIAYIVQNPGKRPGWAVVIQGTEGDGKTFFGVLLGMVLGPENVRMLNAKTVQGDFNGWAEGQQVVFVEEIRLHGHNRYDVLNQIKPLITNDVIEIHRKGVDPYNVPNTSSYILATNFRNAMPLSDNDSRYFVLFSRFQTKLALDAFKTREPDYYTRLYDAIKDSAGAIRGWLLNHEFGPDFTVGNRAPDSRARGYMAMLAKPEDQQAIEELLDTSLRMEISRDLLSATDLVEALYDADIGEIPQTRKLHNLLTEMGFTKLGKFRVNGRYRMFWSQNPERFTRDGAICSDAIRDWIECDL</sequence>